<evidence type="ECO:0000256" key="3">
    <source>
        <dbReference type="SAM" id="SignalP"/>
    </source>
</evidence>
<keyword evidence="6" id="KW-1185">Reference proteome</keyword>
<protein>
    <submittedName>
        <fullName evidence="5">Efflux RND transporter periplasmic adaptor subunit</fullName>
    </submittedName>
</protein>
<dbReference type="RefSeq" id="WP_346819132.1">
    <property type="nucleotide sequence ID" value="NZ_JBDKWZ010000001.1"/>
</dbReference>
<sequence>MKTGAHLLYLTFLWGAFACGGKQEMERNEPIKPVKFATVQLQGGKQAKTFNGTSRSASETNLSFRTNGLLLQRNVKVGDRVRKGQLLAQLDPKDLLLNYEKAKASLQSAKIQLETAKSNLERIKQLYQANSASLNDYEQAKNAYANAQSGYQTARKSLDLQQSQLDYAEIIAPTDGVVSATHADINEIVQAGSPVIVINSGEGDIEVNVGIPEVYITKIKQSEEVAIKFSSIPDKAYQGIITEVGFSSAGAATYPVIVKILDAGEEIRPGMPAEVTFWFGEADESPSLAVPVKAVGEDFEGNFVYKLEKDTAQVYLARKVKIELGPLSNHGFEVLDGVKEGDMVATAGLRSLYDGRKVTLLANE</sequence>
<dbReference type="InterPro" id="IPR006143">
    <property type="entry name" value="RND_pump_MFP"/>
</dbReference>
<dbReference type="GO" id="GO:1990281">
    <property type="term" value="C:efflux pump complex"/>
    <property type="evidence" value="ECO:0007669"/>
    <property type="project" value="TreeGrafter"/>
</dbReference>
<dbReference type="PROSITE" id="PS51257">
    <property type="entry name" value="PROKAR_LIPOPROTEIN"/>
    <property type="match status" value="1"/>
</dbReference>
<evidence type="ECO:0000256" key="2">
    <source>
        <dbReference type="SAM" id="Coils"/>
    </source>
</evidence>
<gene>
    <name evidence="5" type="ORF">AAG747_00400</name>
</gene>
<organism evidence="5 6">
    <name type="scientific">Rapidithrix thailandica</name>
    <dbReference type="NCBI Taxonomy" id="413964"/>
    <lineage>
        <taxon>Bacteria</taxon>
        <taxon>Pseudomonadati</taxon>
        <taxon>Bacteroidota</taxon>
        <taxon>Cytophagia</taxon>
        <taxon>Cytophagales</taxon>
        <taxon>Flammeovirgaceae</taxon>
        <taxon>Rapidithrix</taxon>
    </lineage>
</organism>
<comment type="similarity">
    <text evidence="1">Belongs to the membrane fusion protein (MFP) (TC 8.A.1) family.</text>
</comment>
<dbReference type="Pfam" id="PF25917">
    <property type="entry name" value="BSH_RND"/>
    <property type="match status" value="1"/>
</dbReference>
<dbReference type="Gene3D" id="2.40.50.100">
    <property type="match status" value="1"/>
</dbReference>
<dbReference type="NCBIfam" id="TIGR01730">
    <property type="entry name" value="RND_mfp"/>
    <property type="match status" value="1"/>
</dbReference>
<dbReference type="GO" id="GO:0015562">
    <property type="term" value="F:efflux transmembrane transporter activity"/>
    <property type="evidence" value="ECO:0007669"/>
    <property type="project" value="InterPro"/>
</dbReference>
<keyword evidence="3" id="KW-0732">Signal</keyword>
<feature type="signal peptide" evidence="3">
    <location>
        <begin position="1"/>
        <end position="18"/>
    </location>
</feature>
<feature type="coiled-coil region" evidence="2">
    <location>
        <begin position="99"/>
        <end position="126"/>
    </location>
</feature>
<dbReference type="Gene3D" id="1.10.287.470">
    <property type="entry name" value="Helix hairpin bin"/>
    <property type="match status" value="1"/>
</dbReference>
<dbReference type="SUPFAM" id="SSF111369">
    <property type="entry name" value="HlyD-like secretion proteins"/>
    <property type="match status" value="1"/>
</dbReference>
<dbReference type="InterPro" id="IPR058625">
    <property type="entry name" value="MdtA-like_BSH"/>
</dbReference>
<dbReference type="Proteomes" id="UP001403385">
    <property type="component" value="Unassembled WGS sequence"/>
</dbReference>
<dbReference type="PANTHER" id="PTHR30469">
    <property type="entry name" value="MULTIDRUG RESISTANCE PROTEIN MDTA"/>
    <property type="match status" value="1"/>
</dbReference>
<keyword evidence="2" id="KW-0175">Coiled coil</keyword>
<dbReference type="PANTHER" id="PTHR30469:SF20">
    <property type="entry name" value="EFFLUX RND TRANSPORTER PERIPLASMIC ADAPTOR SUBUNIT"/>
    <property type="match status" value="1"/>
</dbReference>
<reference evidence="5 6" key="1">
    <citation type="submission" date="2024-04" db="EMBL/GenBank/DDBJ databases">
        <title>Novel genus in family Flammeovirgaceae.</title>
        <authorList>
            <person name="Nguyen T.H."/>
            <person name="Vuong T.Q."/>
            <person name="Le H."/>
            <person name="Kim S.-G."/>
        </authorList>
    </citation>
    <scope>NUCLEOTIDE SEQUENCE [LARGE SCALE GENOMIC DNA]</scope>
    <source>
        <strain evidence="5 6">JCM 23209</strain>
    </source>
</reference>
<dbReference type="AlphaFoldDB" id="A0AAW9RNF9"/>
<dbReference type="Gene3D" id="2.40.30.170">
    <property type="match status" value="1"/>
</dbReference>
<proteinExistence type="inferred from homology"/>
<evidence type="ECO:0000259" key="4">
    <source>
        <dbReference type="Pfam" id="PF25917"/>
    </source>
</evidence>
<feature type="domain" description="Multidrug resistance protein MdtA-like barrel-sandwich hybrid" evidence="4">
    <location>
        <begin position="65"/>
        <end position="194"/>
    </location>
</feature>
<evidence type="ECO:0000256" key="1">
    <source>
        <dbReference type="ARBA" id="ARBA00009477"/>
    </source>
</evidence>
<name>A0AAW9RNF9_9BACT</name>
<accession>A0AAW9RNF9</accession>
<dbReference type="EMBL" id="JBDKWZ010000001">
    <property type="protein sequence ID" value="MEN7546344.1"/>
    <property type="molecule type" value="Genomic_DNA"/>
</dbReference>
<evidence type="ECO:0000313" key="6">
    <source>
        <dbReference type="Proteomes" id="UP001403385"/>
    </source>
</evidence>
<feature type="chain" id="PRO_5043409914" evidence="3">
    <location>
        <begin position="19"/>
        <end position="364"/>
    </location>
</feature>
<comment type="caution">
    <text evidence="5">The sequence shown here is derived from an EMBL/GenBank/DDBJ whole genome shotgun (WGS) entry which is preliminary data.</text>
</comment>
<evidence type="ECO:0000313" key="5">
    <source>
        <dbReference type="EMBL" id="MEN7546344.1"/>
    </source>
</evidence>
<dbReference type="Gene3D" id="2.40.420.20">
    <property type="match status" value="1"/>
</dbReference>